<dbReference type="PANTHER" id="PTHR36435">
    <property type="entry name" value="SLR1288 PROTEIN"/>
    <property type="match status" value="1"/>
</dbReference>
<keyword evidence="1" id="KW-1133">Transmembrane helix</keyword>
<dbReference type="GO" id="GO:0080120">
    <property type="term" value="P:CAAX-box protein maturation"/>
    <property type="evidence" value="ECO:0007669"/>
    <property type="project" value="UniProtKB-ARBA"/>
</dbReference>
<dbReference type="Proteomes" id="UP000199423">
    <property type="component" value="Unassembled WGS sequence"/>
</dbReference>
<keyword evidence="4" id="KW-1185">Reference proteome</keyword>
<feature type="transmembrane region" description="Helical" evidence="1">
    <location>
        <begin position="213"/>
        <end position="235"/>
    </location>
</feature>
<feature type="transmembrane region" description="Helical" evidence="1">
    <location>
        <begin position="135"/>
        <end position="155"/>
    </location>
</feature>
<evidence type="ECO:0000256" key="1">
    <source>
        <dbReference type="SAM" id="Phobius"/>
    </source>
</evidence>
<accession>A0A1I7NQ08</accession>
<feature type="transmembrane region" description="Helical" evidence="1">
    <location>
        <begin position="47"/>
        <end position="69"/>
    </location>
</feature>
<feature type="transmembrane region" description="Helical" evidence="1">
    <location>
        <begin position="190"/>
        <end position="206"/>
    </location>
</feature>
<dbReference type="GO" id="GO:0004175">
    <property type="term" value="F:endopeptidase activity"/>
    <property type="evidence" value="ECO:0007669"/>
    <property type="project" value="UniProtKB-ARBA"/>
</dbReference>
<feature type="transmembrane region" description="Helical" evidence="1">
    <location>
        <begin position="90"/>
        <end position="115"/>
    </location>
</feature>
<dbReference type="Pfam" id="PF02517">
    <property type="entry name" value="Rce1-like"/>
    <property type="match status" value="1"/>
</dbReference>
<dbReference type="STRING" id="51670.SAMN04488557_2660"/>
<keyword evidence="1" id="KW-0472">Membrane</keyword>
<protein>
    <recommendedName>
        <fullName evidence="2">CAAX prenyl protease 2/Lysostaphin resistance protein A-like domain-containing protein</fullName>
    </recommendedName>
</protein>
<evidence type="ECO:0000313" key="4">
    <source>
        <dbReference type="Proteomes" id="UP000199423"/>
    </source>
</evidence>
<dbReference type="EMBL" id="FPCH01000003">
    <property type="protein sequence ID" value="SFV36678.1"/>
    <property type="molecule type" value="Genomic_DNA"/>
</dbReference>
<organism evidence="3 4">
    <name type="scientific">Hyphomicrobium facile</name>
    <dbReference type="NCBI Taxonomy" id="51670"/>
    <lineage>
        <taxon>Bacteria</taxon>
        <taxon>Pseudomonadati</taxon>
        <taxon>Pseudomonadota</taxon>
        <taxon>Alphaproteobacteria</taxon>
        <taxon>Hyphomicrobiales</taxon>
        <taxon>Hyphomicrobiaceae</taxon>
        <taxon>Hyphomicrobium</taxon>
    </lineage>
</organism>
<feature type="domain" description="CAAX prenyl protease 2/Lysostaphin resistance protein A-like" evidence="2">
    <location>
        <begin position="135"/>
        <end position="226"/>
    </location>
</feature>
<proteinExistence type="predicted"/>
<dbReference type="PANTHER" id="PTHR36435:SF1">
    <property type="entry name" value="CAAX AMINO TERMINAL PROTEASE FAMILY PROTEIN"/>
    <property type="match status" value="1"/>
</dbReference>
<feature type="transmembrane region" description="Helical" evidence="1">
    <location>
        <begin position="167"/>
        <end position="184"/>
    </location>
</feature>
<dbReference type="InterPro" id="IPR003675">
    <property type="entry name" value="Rce1/LyrA-like_dom"/>
</dbReference>
<dbReference type="AlphaFoldDB" id="A0A1I7NQ08"/>
<name>A0A1I7NQ08_9HYPH</name>
<gene>
    <name evidence="3" type="ORF">SAMN04488557_2660</name>
</gene>
<evidence type="ECO:0000259" key="2">
    <source>
        <dbReference type="Pfam" id="PF02517"/>
    </source>
</evidence>
<evidence type="ECO:0000313" key="3">
    <source>
        <dbReference type="EMBL" id="SFV36678.1"/>
    </source>
</evidence>
<sequence length="240" mass="25544">MATGVCLAVAIVVLATVSGYGAAAVFDIWSQIKEPRAFAAGEPEALMTGRVAISLFAFQAVTVVSVFLANARRRRVAGVPFLNFEMPPGGIKTLALSVVVLMALAMVFASFVFVFNPDALQHDLQPFAEMMKSRTWWLILLAAGIGAPLAEECLFRGLLFGALRPSPLGFTGAAVITAVTWALLHANYSLYGLAAITLIGLYLAWLRERTGSLLTPIVCHGAYNSMIILLMAFSAGGSFV</sequence>
<keyword evidence="1" id="KW-0812">Transmembrane</keyword>
<dbReference type="InterPro" id="IPR052710">
    <property type="entry name" value="CAAX_protease"/>
</dbReference>
<reference evidence="4" key="1">
    <citation type="submission" date="2016-10" db="EMBL/GenBank/DDBJ databases">
        <authorList>
            <person name="Varghese N."/>
            <person name="Submissions S."/>
        </authorList>
    </citation>
    <scope>NUCLEOTIDE SEQUENCE [LARGE SCALE GENOMIC DNA]</scope>
    <source>
        <strain evidence="4">DSM 1565</strain>
    </source>
</reference>